<dbReference type="Pfam" id="PF00497">
    <property type="entry name" value="SBP_bac_3"/>
    <property type="match status" value="1"/>
</dbReference>
<dbReference type="SUPFAM" id="SSF53850">
    <property type="entry name" value="Periplasmic binding protein-like II"/>
    <property type="match status" value="1"/>
</dbReference>
<dbReference type="GO" id="GO:0006865">
    <property type="term" value="P:amino acid transport"/>
    <property type="evidence" value="ECO:0007669"/>
    <property type="project" value="TreeGrafter"/>
</dbReference>
<keyword evidence="2" id="KW-0813">Transport</keyword>
<dbReference type="CDD" id="cd13692">
    <property type="entry name" value="PBP2_BztA"/>
    <property type="match status" value="1"/>
</dbReference>
<accession>A0A9E7ZXQ5</accession>
<evidence type="ECO:0000313" key="6">
    <source>
        <dbReference type="EMBL" id="UZF88312.1"/>
    </source>
</evidence>
<dbReference type="SMART" id="SM00062">
    <property type="entry name" value="PBPb"/>
    <property type="match status" value="1"/>
</dbReference>
<dbReference type="AlphaFoldDB" id="A0A9E7ZXQ5"/>
<dbReference type="EMBL" id="CP102774">
    <property type="protein sequence ID" value="UZF88312.1"/>
    <property type="molecule type" value="Genomic_DNA"/>
</dbReference>
<dbReference type="Gene3D" id="3.40.190.10">
    <property type="entry name" value="Periplasmic binding protein-like II"/>
    <property type="match status" value="2"/>
</dbReference>
<protein>
    <submittedName>
        <fullName evidence="6">Amino acid ABC transporter substrate-binding protein</fullName>
    </submittedName>
</protein>
<comment type="similarity">
    <text evidence="1">Belongs to the bacterial solute-binding protein 3 family.</text>
</comment>
<reference evidence="6" key="1">
    <citation type="submission" date="2022-08" db="EMBL/GenBank/DDBJ databases">
        <title>Complete Genome Sequences of 2 Bosea sp. soil isolates.</title>
        <authorList>
            <person name="Alvarez Arevalo M."/>
            <person name="Sterndorff E.B."/>
            <person name="Faurdal D."/>
            <person name="Joergensen T.S."/>
            <person name="Weber T."/>
        </authorList>
    </citation>
    <scope>NUCLEOTIDE SEQUENCE</scope>
    <source>
        <strain evidence="6">NBC_00436</strain>
    </source>
</reference>
<dbReference type="InterPro" id="IPR001638">
    <property type="entry name" value="Solute-binding_3/MltF_N"/>
</dbReference>
<dbReference type="PANTHER" id="PTHR30085:SF7">
    <property type="entry name" value="AMINO-ACID ABC TRANSPORTER-BINDING PROTEIN YHDW-RELATED"/>
    <property type="match status" value="1"/>
</dbReference>
<gene>
    <name evidence="6" type="ORF">NWE54_05870</name>
</gene>
<name>A0A9E7ZXQ5_9HYPH</name>
<evidence type="ECO:0000256" key="4">
    <source>
        <dbReference type="SAM" id="SignalP"/>
    </source>
</evidence>
<proteinExistence type="inferred from homology"/>
<evidence type="ECO:0000256" key="2">
    <source>
        <dbReference type="ARBA" id="ARBA00022448"/>
    </source>
</evidence>
<dbReference type="InterPro" id="IPR051455">
    <property type="entry name" value="Bact_solute-bind_prot3"/>
</dbReference>
<evidence type="ECO:0000256" key="3">
    <source>
        <dbReference type="ARBA" id="ARBA00022729"/>
    </source>
</evidence>
<feature type="signal peptide" evidence="4">
    <location>
        <begin position="1"/>
        <end position="22"/>
    </location>
</feature>
<evidence type="ECO:0000256" key="1">
    <source>
        <dbReference type="ARBA" id="ARBA00010333"/>
    </source>
</evidence>
<evidence type="ECO:0000259" key="5">
    <source>
        <dbReference type="SMART" id="SM00062"/>
    </source>
</evidence>
<keyword evidence="3 4" id="KW-0732">Signal</keyword>
<feature type="domain" description="Solute-binding protein family 3/N-terminal" evidence="5">
    <location>
        <begin position="33"/>
        <end position="262"/>
    </location>
</feature>
<sequence>MMKLTLALAAAVVCAVSVSAEAQTLKTIQSRGVLNCGTGANLAGFAVPDANGVLTGINADYCRALAAAVFGDKSKVKFIQLPSKDRITALQSGETDLIAATTTWTMSRDTTLGQNFRPIYYYDGQGFMVKKSMNIKSAKELSGASICIQQGTTTELNTADYFRKNNMKFEPVTFATNNEATEAYESGRCDAFTTDASGLYSERMRFKAPADHIVLPETISKEPLGYVTRHGDDQWFDIVTWVHFAQVTAEELGVTQANVDEMREKSDNPEIKRLLGKEGTFGEALGLKNDWAYNAIKAVGNYGEMFERNLGQGSLLKIARGQNALWSNGGLMYAAPIR</sequence>
<dbReference type="PANTHER" id="PTHR30085">
    <property type="entry name" value="AMINO ACID ABC TRANSPORTER PERMEASE"/>
    <property type="match status" value="1"/>
</dbReference>
<feature type="chain" id="PRO_5039462246" evidence="4">
    <location>
        <begin position="23"/>
        <end position="338"/>
    </location>
</feature>
<organism evidence="6">
    <name type="scientific">Bosea sp. NBC_00436</name>
    <dbReference type="NCBI Taxonomy" id="2969620"/>
    <lineage>
        <taxon>Bacteria</taxon>
        <taxon>Pseudomonadati</taxon>
        <taxon>Pseudomonadota</taxon>
        <taxon>Alphaproteobacteria</taxon>
        <taxon>Hyphomicrobiales</taxon>
        <taxon>Boseaceae</taxon>
        <taxon>Bosea</taxon>
    </lineage>
</organism>